<evidence type="ECO:0000313" key="7">
    <source>
        <dbReference type="Proteomes" id="UP000092177"/>
    </source>
</evidence>
<feature type="domain" description="PDZ" evidence="5">
    <location>
        <begin position="108"/>
        <end position="214"/>
    </location>
</feature>
<dbReference type="OrthoDB" id="72325at2759"/>
<dbReference type="EMBL" id="LTAN01000001">
    <property type="protein sequence ID" value="OBR15937.1"/>
    <property type="molecule type" value="Genomic_DNA"/>
</dbReference>
<dbReference type="RefSeq" id="XP_018164454.1">
    <property type="nucleotide sequence ID" value="XM_018296092.1"/>
</dbReference>
<dbReference type="InterPro" id="IPR041489">
    <property type="entry name" value="PDZ_6"/>
</dbReference>
<dbReference type="VEuPathDB" id="FungiDB:CH63R_01117"/>
<dbReference type="Pfam" id="PF18265">
    <property type="entry name" value="Nas2_N"/>
    <property type="match status" value="1"/>
</dbReference>
<evidence type="ECO:0000256" key="1">
    <source>
        <dbReference type="ARBA" id="ARBA00005256"/>
    </source>
</evidence>
<proteinExistence type="inferred from homology"/>
<reference evidence="7" key="1">
    <citation type="journal article" date="2017" name="BMC Genomics">
        <title>Gapless genome assembly of Colletotrichum higginsianum reveals chromosome structure and association of transposable elements with secondary metabolite gene clusters.</title>
        <authorList>
            <person name="Dallery J.-F."/>
            <person name="Lapalu N."/>
            <person name="Zampounis A."/>
            <person name="Pigne S."/>
            <person name="Luyten I."/>
            <person name="Amselem J."/>
            <person name="Wittenberg A.H.J."/>
            <person name="Zhou S."/>
            <person name="de Queiroz M.V."/>
            <person name="Robin G.P."/>
            <person name="Auger A."/>
            <person name="Hainaut M."/>
            <person name="Henrissat B."/>
            <person name="Kim K.-T."/>
            <person name="Lee Y.-H."/>
            <person name="Lespinet O."/>
            <person name="Schwartz D.C."/>
            <person name="Thon M.R."/>
            <person name="O'Connell R.J."/>
        </authorList>
    </citation>
    <scope>NUCLEOTIDE SEQUENCE [LARGE SCALE GENOMIC DNA]</scope>
    <source>
        <strain evidence="7">IMI 349063</strain>
    </source>
</reference>
<dbReference type="InterPro" id="IPR040815">
    <property type="entry name" value="Nas2_N"/>
</dbReference>
<dbReference type="GO" id="GO:0000502">
    <property type="term" value="C:proteasome complex"/>
    <property type="evidence" value="ECO:0007669"/>
    <property type="project" value="UniProtKB-KW"/>
</dbReference>
<dbReference type="InterPro" id="IPR001478">
    <property type="entry name" value="PDZ"/>
</dbReference>
<evidence type="ECO:0000259" key="5">
    <source>
        <dbReference type="SMART" id="SM00228"/>
    </source>
</evidence>
<dbReference type="InterPro" id="IPR036034">
    <property type="entry name" value="PDZ_sf"/>
</dbReference>
<name>A0A1B7YV66_COLHI</name>
<dbReference type="GeneID" id="28860199"/>
<dbReference type="GO" id="GO:0005737">
    <property type="term" value="C:cytoplasm"/>
    <property type="evidence" value="ECO:0007669"/>
    <property type="project" value="TreeGrafter"/>
</dbReference>
<evidence type="ECO:0000313" key="6">
    <source>
        <dbReference type="EMBL" id="OBR15937.1"/>
    </source>
</evidence>
<feature type="compositionally biased region" description="Polar residues" evidence="4">
    <location>
        <begin position="82"/>
        <end position="93"/>
    </location>
</feature>
<dbReference type="PANTHER" id="PTHR12651">
    <property type="entry name" value="26S PROTEASOME NON-ATPASE REGULATORY SUBUNIT 9"/>
    <property type="match status" value="1"/>
</dbReference>
<dbReference type="Proteomes" id="UP000092177">
    <property type="component" value="Chromosome 1"/>
</dbReference>
<dbReference type="FunFam" id="2.30.42.10:FF:000107">
    <property type="entry name" value="26S proteasome non-ATPase regulatory subunit 9"/>
    <property type="match status" value="1"/>
</dbReference>
<comment type="caution">
    <text evidence="6">The sequence shown here is derived from an EMBL/GenBank/DDBJ whole genome shotgun (WGS) entry which is preliminary data.</text>
</comment>
<dbReference type="KEGG" id="chig:CH63R_01117"/>
<dbReference type="PANTHER" id="PTHR12651:SF1">
    <property type="entry name" value="26S PROTEASOME NON-ATPASE REGULATORY SUBUNIT 9"/>
    <property type="match status" value="1"/>
</dbReference>
<evidence type="ECO:0000256" key="2">
    <source>
        <dbReference type="ARBA" id="ARBA00023186"/>
    </source>
</evidence>
<evidence type="ECO:0000256" key="4">
    <source>
        <dbReference type="SAM" id="MobiDB-lite"/>
    </source>
</evidence>
<dbReference type="GO" id="GO:0005634">
    <property type="term" value="C:nucleus"/>
    <property type="evidence" value="ECO:0007669"/>
    <property type="project" value="TreeGrafter"/>
</dbReference>
<dbReference type="InterPro" id="IPR035269">
    <property type="entry name" value="PSMD9"/>
</dbReference>
<organism evidence="6 7">
    <name type="scientific">Colletotrichum higginsianum (strain IMI 349063)</name>
    <name type="common">Crucifer anthracnose fungus</name>
    <dbReference type="NCBI Taxonomy" id="759273"/>
    <lineage>
        <taxon>Eukaryota</taxon>
        <taxon>Fungi</taxon>
        <taxon>Dikarya</taxon>
        <taxon>Ascomycota</taxon>
        <taxon>Pezizomycotina</taxon>
        <taxon>Sordariomycetes</taxon>
        <taxon>Hypocreomycetidae</taxon>
        <taxon>Glomerellales</taxon>
        <taxon>Glomerellaceae</taxon>
        <taxon>Colletotrichum</taxon>
        <taxon>Colletotrichum destructivum species complex</taxon>
    </lineage>
</organism>
<keyword evidence="6" id="KW-0647">Proteasome</keyword>
<dbReference type="Gene3D" id="6.10.140.1710">
    <property type="match status" value="1"/>
</dbReference>
<dbReference type="SMART" id="SM00228">
    <property type="entry name" value="PDZ"/>
    <property type="match status" value="1"/>
</dbReference>
<gene>
    <name evidence="6" type="ORF">CH63R_01117</name>
</gene>
<evidence type="ECO:0000256" key="3">
    <source>
        <dbReference type="ARBA" id="ARBA00068021"/>
    </source>
</evidence>
<dbReference type="Pfam" id="PF17820">
    <property type="entry name" value="PDZ_6"/>
    <property type="match status" value="1"/>
</dbReference>
<dbReference type="AlphaFoldDB" id="A0A1B7YV66"/>
<protein>
    <recommendedName>
        <fullName evidence="3">Probable 26S proteasome regulatory subunit p27</fullName>
    </recommendedName>
</protein>
<dbReference type="Gene3D" id="2.30.42.10">
    <property type="match status" value="1"/>
</dbReference>
<feature type="region of interest" description="Disordered" evidence="4">
    <location>
        <begin position="62"/>
        <end position="93"/>
    </location>
</feature>
<dbReference type="GO" id="GO:0070682">
    <property type="term" value="P:proteasome regulatory particle assembly"/>
    <property type="evidence" value="ECO:0007669"/>
    <property type="project" value="InterPro"/>
</dbReference>
<keyword evidence="7" id="KW-1185">Reference proteome</keyword>
<sequence length="244" mass="26306">MGSFLKMNNIHAPTVPSGPTSNATANGHFGRLTFAELQKKKDDVEAELKALGAVLDSHGADMNTPLTTRDGFPRADIDVAQGNPTRSSGRSAMRTTRARIIHLRNDYKSLMAVIEKHLHDHFASLQEDDISSVRSSGDASLLADHSAPRPPEPFAKVNSVVPGSPAETAGLKPGDEISSFGYVNLSNHDNLTKVGECVQGNEGRPILVKVSRHSSGTRREMQLTLTPRRSWGGRGLLGCRILPL</sequence>
<keyword evidence="2" id="KW-0143">Chaperone</keyword>
<feature type="region of interest" description="Disordered" evidence="4">
    <location>
        <begin position="1"/>
        <end position="24"/>
    </location>
</feature>
<accession>A0A1B7YV66</accession>
<dbReference type="SUPFAM" id="SSF50156">
    <property type="entry name" value="PDZ domain-like"/>
    <property type="match status" value="1"/>
</dbReference>
<comment type="similarity">
    <text evidence="1">Belongs to the proteasome subunit p27 family.</text>
</comment>